<name>A0ABD0M5W2_9CAEN</name>
<comment type="similarity">
    <text evidence="1">Belongs to the SUI1 family.</text>
</comment>
<dbReference type="InterPro" id="IPR036877">
    <property type="entry name" value="SUI1_dom_sf"/>
</dbReference>
<dbReference type="Gene3D" id="3.30.780.10">
    <property type="entry name" value="SUI1-like domain"/>
    <property type="match status" value="1"/>
</dbReference>
<keyword evidence="2" id="KW-0648">Protein biosynthesis</keyword>
<dbReference type="EMBL" id="JACVVK020000006">
    <property type="protein sequence ID" value="KAK7506667.1"/>
    <property type="molecule type" value="Genomic_DNA"/>
</dbReference>
<dbReference type="PIRSF" id="PIRSF004499">
    <property type="entry name" value="SUI1_euk"/>
    <property type="match status" value="1"/>
</dbReference>
<feature type="domain" description="SUI1" evidence="3">
    <location>
        <begin position="32"/>
        <end position="102"/>
    </location>
</feature>
<organism evidence="4 5">
    <name type="scientific">Batillaria attramentaria</name>
    <dbReference type="NCBI Taxonomy" id="370345"/>
    <lineage>
        <taxon>Eukaryota</taxon>
        <taxon>Metazoa</taxon>
        <taxon>Spiralia</taxon>
        <taxon>Lophotrochozoa</taxon>
        <taxon>Mollusca</taxon>
        <taxon>Gastropoda</taxon>
        <taxon>Caenogastropoda</taxon>
        <taxon>Sorbeoconcha</taxon>
        <taxon>Cerithioidea</taxon>
        <taxon>Batillariidae</taxon>
        <taxon>Batillaria</taxon>
    </lineage>
</organism>
<evidence type="ECO:0000256" key="1">
    <source>
        <dbReference type="ARBA" id="ARBA00005422"/>
    </source>
</evidence>
<evidence type="ECO:0000259" key="3">
    <source>
        <dbReference type="PROSITE" id="PS50296"/>
    </source>
</evidence>
<reference evidence="4 5" key="1">
    <citation type="journal article" date="2023" name="Sci. Data">
        <title>Genome assembly of the Korean intertidal mud-creeper Batillaria attramentaria.</title>
        <authorList>
            <person name="Patra A.K."/>
            <person name="Ho P.T."/>
            <person name="Jun S."/>
            <person name="Lee S.J."/>
            <person name="Kim Y."/>
            <person name="Won Y.J."/>
        </authorList>
    </citation>
    <scope>NUCLEOTIDE SEQUENCE [LARGE SCALE GENOMIC DNA]</scope>
    <source>
        <strain evidence="4">Wonlab-2016</strain>
    </source>
</reference>
<accession>A0ABD0M5W2</accession>
<comment type="caution">
    <text evidence="4">The sequence shown here is derived from an EMBL/GenBank/DDBJ whole genome shotgun (WGS) entry which is preliminary data.</text>
</comment>
<dbReference type="PANTHER" id="PTHR10388">
    <property type="entry name" value="EUKARYOTIC TRANSLATION INITIATION FACTOR SUI1"/>
    <property type="match status" value="1"/>
</dbReference>
<sequence length="110" mass="12011">MTAELGNLKGYDPFADTDDNVGTGAGIQEGLIHIRIQQRNGRKTLTTVQGIHPKFDLKKIVKACKKEFNCNGTVVEHPEYGEVIQLQGDKRDATKAFLVDVGIAGSDQVK</sequence>
<dbReference type="InterPro" id="IPR001950">
    <property type="entry name" value="SUI1"/>
</dbReference>
<dbReference type="Pfam" id="PF01253">
    <property type="entry name" value="SUI1"/>
    <property type="match status" value="1"/>
</dbReference>
<dbReference type="InterPro" id="IPR005874">
    <property type="entry name" value="SUI1_euk"/>
</dbReference>
<gene>
    <name evidence="4" type="ORF">BaRGS_00002142</name>
</gene>
<dbReference type="PROSITE" id="PS50296">
    <property type="entry name" value="SUI1"/>
    <property type="match status" value="1"/>
</dbReference>
<protein>
    <recommendedName>
        <fullName evidence="3">SUI1 domain-containing protein</fullName>
    </recommendedName>
</protein>
<dbReference type="AlphaFoldDB" id="A0ABD0M5W2"/>
<feature type="non-terminal residue" evidence="4">
    <location>
        <position position="110"/>
    </location>
</feature>
<evidence type="ECO:0000313" key="5">
    <source>
        <dbReference type="Proteomes" id="UP001519460"/>
    </source>
</evidence>
<evidence type="ECO:0000313" key="4">
    <source>
        <dbReference type="EMBL" id="KAK7506667.1"/>
    </source>
</evidence>
<evidence type="ECO:0000256" key="2">
    <source>
        <dbReference type="ARBA" id="ARBA00022917"/>
    </source>
</evidence>
<dbReference type="SUPFAM" id="SSF55159">
    <property type="entry name" value="eIF1-like"/>
    <property type="match status" value="1"/>
</dbReference>
<dbReference type="NCBIfam" id="TIGR01160">
    <property type="entry name" value="SUI1_MOF2"/>
    <property type="match status" value="1"/>
</dbReference>
<keyword evidence="5" id="KW-1185">Reference proteome</keyword>
<dbReference type="CDD" id="cd11566">
    <property type="entry name" value="eIF1_SUI1"/>
    <property type="match status" value="1"/>
</dbReference>
<proteinExistence type="inferred from homology"/>
<dbReference type="Proteomes" id="UP001519460">
    <property type="component" value="Unassembled WGS sequence"/>
</dbReference>
<dbReference type="GO" id="GO:0006412">
    <property type="term" value="P:translation"/>
    <property type="evidence" value="ECO:0007669"/>
    <property type="project" value="UniProtKB-KW"/>
</dbReference>